<dbReference type="AlphaFoldDB" id="C8W4M9"/>
<dbReference type="Pfam" id="PF00011">
    <property type="entry name" value="HSP20"/>
    <property type="match status" value="1"/>
</dbReference>
<proteinExistence type="inferred from homology"/>
<evidence type="ECO:0000313" key="5">
    <source>
        <dbReference type="Proteomes" id="UP000002217"/>
    </source>
</evidence>
<dbReference type="Proteomes" id="UP000002217">
    <property type="component" value="Chromosome"/>
</dbReference>
<dbReference type="InterPro" id="IPR002068">
    <property type="entry name" value="A-crystallin/Hsp20_dom"/>
</dbReference>
<comment type="similarity">
    <text evidence="1 2">Belongs to the small heat shock protein (HSP20) family.</text>
</comment>
<dbReference type="KEGG" id="dae:Dtox_3173"/>
<dbReference type="CDD" id="cd06464">
    <property type="entry name" value="ACD_sHsps-like"/>
    <property type="match status" value="1"/>
</dbReference>
<keyword evidence="5" id="KW-1185">Reference proteome</keyword>
<dbReference type="InterPro" id="IPR008978">
    <property type="entry name" value="HSP20-like_chaperone"/>
</dbReference>
<sequence>MYISSMNPNQVFATNSNLCQSGVTAFPVSARNTLSGNCVSYSFNPMLNQASAWGLINPVVGQQAWAQGFIPNSGVSSFNNPAIWNSMAYNPYIAQQQAIAQQAFASSFGNQIGGQVFATGLNTIQSSQGMAQMRLDLHETNSDVVVAAELPNVSLNDLNLTVTDDSMSISATALAGGQVTSLFRTVALPTDIKAELVEATYSNGILEIRAPKSDITSRRRLKINVAQ</sequence>
<dbReference type="SUPFAM" id="SSF49764">
    <property type="entry name" value="HSP20-like chaperones"/>
    <property type="match status" value="1"/>
</dbReference>
<evidence type="ECO:0000256" key="2">
    <source>
        <dbReference type="RuleBase" id="RU003616"/>
    </source>
</evidence>
<evidence type="ECO:0000256" key="1">
    <source>
        <dbReference type="PROSITE-ProRule" id="PRU00285"/>
    </source>
</evidence>
<dbReference type="RefSeq" id="WP_015758607.1">
    <property type="nucleotide sequence ID" value="NC_013216.1"/>
</dbReference>
<dbReference type="PROSITE" id="PS01031">
    <property type="entry name" value="SHSP"/>
    <property type="match status" value="1"/>
</dbReference>
<dbReference type="eggNOG" id="COG0071">
    <property type="taxonomic scope" value="Bacteria"/>
</dbReference>
<dbReference type="HOGENOM" id="CLU_1218198_0_0_9"/>
<dbReference type="STRING" id="485916.Dtox_3173"/>
<protein>
    <submittedName>
        <fullName evidence="4">Heat shock protein Hsp20</fullName>
    </submittedName>
</protein>
<evidence type="ECO:0000313" key="4">
    <source>
        <dbReference type="EMBL" id="ACV63915.1"/>
    </source>
</evidence>
<organism evidence="4 5">
    <name type="scientific">Desulfofarcimen acetoxidans (strain ATCC 49208 / DSM 771 / KCTC 5769 / VKM B-1644 / 5575)</name>
    <name type="common">Desulfotomaculum acetoxidans</name>
    <dbReference type="NCBI Taxonomy" id="485916"/>
    <lineage>
        <taxon>Bacteria</taxon>
        <taxon>Bacillati</taxon>
        <taxon>Bacillota</taxon>
        <taxon>Clostridia</taxon>
        <taxon>Eubacteriales</taxon>
        <taxon>Peptococcaceae</taxon>
        <taxon>Desulfofarcimen</taxon>
    </lineage>
</organism>
<accession>C8W4M9</accession>
<dbReference type="Gene3D" id="2.60.40.790">
    <property type="match status" value="1"/>
</dbReference>
<dbReference type="EMBL" id="CP001720">
    <property type="protein sequence ID" value="ACV63915.1"/>
    <property type="molecule type" value="Genomic_DNA"/>
</dbReference>
<dbReference type="SMR" id="C8W4M9"/>
<feature type="domain" description="SHSP" evidence="3">
    <location>
        <begin position="126"/>
        <end position="226"/>
    </location>
</feature>
<dbReference type="OrthoDB" id="9811615at2"/>
<evidence type="ECO:0000259" key="3">
    <source>
        <dbReference type="PROSITE" id="PS01031"/>
    </source>
</evidence>
<reference evidence="4 5" key="1">
    <citation type="journal article" date="2009" name="Stand. Genomic Sci.">
        <title>Complete genome sequence of Desulfotomaculum acetoxidans type strain (5575).</title>
        <authorList>
            <person name="Spring S."/>
            <person name="Lapidus A."/>
            <person name="Schroder M."/>
            <person name="Gleim D."/>
            <person name="Sims D."/>
            <person name="Meincke L."/>
            <person name="Glavina Del Rio T."/>
            <person name="Tice H."/>
            <person name="Copeland A."/>
            <person name="Cheng J.F."/>
            <person name="Lucas S."/>
            <person name="Chen F."/>
            <person name="Nolan M."/>
            <person name="Bruce D."/>
            <person name="Goodwin L."/>
            <person name="Pitluck S."/>
            <person name="Ivanova N."/>
            <person name="Mavromatis K."/>
            <person name="Mikhailova N."/>
            <person name="Pati A."/>
            <person name="Chen A."/>
            <person name="Palaniappan K."/>
            <person name="Land M."/>
            <person name="Hauser L."/>
            <person name="Chang Y.J."/>
            <person name="Jeffries C.D."/>
            <person name="Chain P."/>
            <person name="Saunders E."/>
            <person name="Brettin T."/>
            <person name="Detter J.C."/>
            <person name="Goker M."/>
            <person name="Bristow J."/>
            <person name="Eisen J.A."/>
            <person name="Markowitz V."/>
            <person name="Hugenholtz P."/>
            <person name="Kyrpides N.C."/>
            <person name="Klenk H.P."/>
            <person name="Han C."/>
        </authorList>
    </citation>
    <scope>NUCLEOTIDE SEQUENCE [LARGE SCALE GENOMIC DNA]</scope>
    <source>
        <strain evidence="5">ATCC 49208 / DSM 771 / VKM B-1644</strain>
    </source>
</reference>
<keyword evidence="4" id="KW-0346">Stress response</keyword>
<name>C8W4M9_DESAS</name>
<gene>
    <name evidence="4" type="ordered locus">Dtox_3173</name>
</gene>